<feature type="transmembrane region" description="Helical" evidence="1">
    <location>
        <begin position="250"/>
        <end position="269"/>
    </location>
</feature>
<sequence>MPTPTLTNDEQFWELLRQEVRLELQKTQVDESVKDLRWELLQLRQEVQSDLQSMNTRLGALEMKPLASGASGDKSARHSIWKVASDGEPNSNKHCNFSNFTNNSASPPASTIPVEEVEETEEMEEISVSFEESAWSIPMVIGLVRAGRFDMVYAIVLLLVNCAMQIMFALILLDEGFMGEDFETQKQNAQTWRTSVAHDYKYMDLAETSLVTRVCSGDGALILSTIQATLIEQINNYLRLGTDQFEQDQFGPGTLLCMLCILLWSLCVFKEFRHIWLAVAGAMNIPKSKRTVFTEGAFERISWGRFVVFLATNFARVAVASVLLVAGILWLARIQCITLILTIIVPYMLLVKPFGETMVEVKELLCGGNQTFVIFHNADTQMTNGLVTRPSRGGNLYNLSISEIAVNAHAFRDPDLYPRYISFQPMDNFDQFEEERTQDMATWADSASICIETAIFTPGGAFFGDESIRPVGELIVRSAGLPFGELEASDCSMLQKYCRRSDARLVRFACGQTCGCTDVNSPPWYKEKGENVLIRDDCHAFDLGVNSVGLRSINPIPAVSRIDITLQIR</sequence>
<evidence type="ECO:0000313" key="3">
    <source>
        <dbReference type="Proteomes" id="UP000186817"/>
    </source>
</evidence>
<proteinExistence type="predicted"/>
<keyword evidence="1" id="KW-0472">Membrane</keyword>
<feature type="transmembrane region" description="Helical" evidence="1">
    <location>
        <begin position="332"/>
        <end position="350"/>
    </location>
</feature>
<dbReference type="AlphaFoldDB" id="A0A1Q9DH05"/>
<keyword evidence="1" id="KW-0812">Transmembrane</keyword>
<evidence type="ECO:0000313" key="2">
    <source>
        <dbReference type="EMBL" id="OLP94446.1"/>
    </source>
</evidence>
<dbReference type="OrthoDB" id="430984at2759"/>
<accession>A0A1Q9DH05</accession>
<organism evidence="2 3">
    <name type="scientific">Symbiodinium microadriaticum</name>
    <name type="common">Dinoflagellate</name>
    <name type="synonym">Zooxanthella microadriatica</name>
    <dbReference type="NCBI Taxonomy" id="2951"/>
    <lineage>
        <taxon>Eukaryota</taxon>
        <taxon>Sar</taxon>
        <taxon>Alveolata</taxon>
        <taxon>Dinophyceae</taxon>
        <taxon>Suessiales</taxon>
        <taxon>Symbiodiniaceae</taxon>
        <taxon>Symbiodinium</taxon>
    </lineage>
</organism>
<protein>
    <submittedName>
        <fullName evidence="2">Uncharacterized protein</fullName>
    </submittedName>
</protein>
<keyword evidence="1" id="KW-1133">Transmembrane helix</keyword>
<dbReference type="Proteomes" id="UP000186817">
    <property type="component" value="Unassembled WGS sequence"/>
</dbReference>
<feature type="transmembrane region" description="Helical" evidence="1">
    <location>
        <begin position="151"/>
        <end position="173"/>
    </location>
</feature>
<reference evidence="2 3" key="1">
    <citation type="submission" date="2016-02" db="EMBL/GenBank/DDBJ databases">
        <title>Genome analysis of coral dinoflagellate symbionts highlights evolutionary adaptations to a symbiotic lifestyle.</title>
        <authorList>
            <person name="Aranda M."/>
            <person name="Li Y."/>
            <person name="Liew Y.J."/>
            <person name="Baumgarten S."/>
            <person name="Simakov O."/>
            <person name="Wilson M."/>
            <person name="Piel J."/>
            <person name="Ashoor H."/>
            <person name="Bougouffa S."/>
            <person name="Bajic V.B."/>
            <person name="Ryu T."/>
            <person name="Ravasi T."/>
            <person name="Bayer T."/>
            <person name="Micklem G."/>
            <person name="Kim H."/>
            <person name="Bhak J."/>
            <person name="Lajeunesse T.C."/>
            <person name="Voolstra C.R."/>
        </authorList>
    </citation>
    <scope>NUCLEOTIDE SEQUENCE [LARGE SCALE GENOMIC DNA]</scope>
    <source>
        <strain evidence="2 3">CCMP2467</strain>
    </source>
</reference>
<dbReference type="EMBL" id="LSRX01000541">
    <property type="protein sequence ID" value="OLP94446.1"/>
    <property type="molecule type" value="Genomic_DNA"/>
</dbReference>
<keyword evidence="3" id="KW-1185">Reference proteome</keyword>
<comment type="caution">
    <text evidence="2">The sequence shown here is derived from an EMBL/GenBank/DDBJ whole genome shotgun (WGS) entry which is preliminary data.</text>
</comment>
<gene>
    <name evidence="2" type="ORF">AK812_SmicGene23531</name>
</gene>
<evidence type="ECO:0000256" key="1">
    <source>
        <dbReference type="SAM" id="Phobius"/>
    </source>
</evidence>
<name>A0A1Q9DH05_SYMMI</name>